<evidence type="ECO:0000313" key="3">
    <source>
        <dbReference type="EMBL" id="CAG2215235.1"/>
    </source>
</evidence>
<dbReference type="AlphaFoldDB" id="A0A8S3S807"/>
<organism evidence="3 4">
    <name type="scientific">Mytilus edulis</name>
    <name type="common">Blue mussel</name>
    <dbReference type="NCBI Taxonomy" id="6550"/>
    <lineage>
        <taxon>Eukaryota</taxon>
        <taxon>Metazoa</taxon>
        <taxon>Spiralia</taxon>
        <taxon>Lophotrochozoa</taxon>
        <taxon>Mollusca</taxon>
        <taxon>Bivalvia</taxon>
        <taxon>Autobranchia</taxon>
        <taxon>Pteriomorphia</taxon>
        <taxon>Mytilida</taxon>
        <taxon>Mytiloidea</taxon>
        <taxon>Mytilidae</taxon>
        <taxon>Mytilinae</taxon>
        <taxon>Mytilus</taxon>
    </lineage>
</organism>
<accession>A0A8S3S807</accession>
<name>A0A8S3S807_MYTED</name>
<dbReference type="Gene3D" id="1.20.5.4090">
    <property type="match status" value="1"/>
</dbReference>
<evidence type="ECO:0000259" key="2">
    <source>
        <dbReference type="Pfam" id="PF18738"/>
    </source>
</evidence>
<protein>
    <recommendedName>
        <fullName evidence="2">DZIP3-like HEPN domain-containing protein</fullName>
    </recommendedName>
</protein>
<sequence>MVTLLRNLTKLDPTLAGFDRLPATTKTSKGADLVRIKYYRNYLAHLDDGKVDTTYFGTAWLDITEVNHWDQTNQEIMLDIKRSNDEIRELKESFASLKRSYAEMMKSQQLLQESHDLLQEDYTHVTKEMKEMKSFQKDPVPWNIRGKLLEIKLGMFQ</sequence>
<dbReference type="InterPro" id="IPR041249">
    <property type="entry name" value="HEPN_DZIP3"/>
</dbReference>
<dbReference type="EMBL" id="CAJPWZ010001438">
    <property type="protein sequence ID" value="CAG2215235.1"/>
    <property type="molecule type" value="Genomic_DNA"/>
</dbReference>
<dbReference type="Proteomes" id="UP000683360">
    <property type="component" value="Unassembled WGS sequence"/>
</dbReference>
<evidence type="ECO:0000313" key="4">
    <source>
        <dbReference type="Proteomes" id="UP000683360"/>
    </source>
</evidence>
<feature type="coiled-coil region" evidence="1">
    <location>
        <begin position="73"/>
        <end position="100"/>
    </location>
</feature>
<comment type="caution">
    <text evidence="3">The sequence shown here is derived from an EMBL/GenBank/DDBJ whole genome shotgun (WGS) entry which is preliminary data.</text>
</comment>
<evidence type="ECO:0000256" key="1">
    <source>
        <dbReference type="SAM" id="Coils"/>
    </source>
</evidence>
<keyword evidence="1" id="KW-0175">Coiled coil</keyword>
<proteinExistence type="predicted"/>
<gene>
    <name evidence="3" type="ORF">MEDL_29046</name>
</gene>
<feature type="domain" description="DZIP3-like HEPN" evidence="2">
    <location>
        <begin position="2"/>
        <end position="65"/>
    </location>
</feature>
<keyword evidence="4" id="KW-1185">Reference proteome</keyword>
<reference evidence="3" key="1">
    <citation type="submission" date="2021-03" db="EMBL/GenBank/DDBJ databases">
        <authorList>
            <person name="Bekaert M."/>
        </authorList>
    </citation>
    <scope>NUCLEOTIDE SEQUENCE</scope>
</reference>
<dbReference type="Pfam" id="PF18738">
    <property type="entry name" value="HEPN_DZIP3"/>
    <property type="match status" value="1"/>
</dbReference>